<dbReference type="PANTHER" id="PTHR21342">
    <property type="entry name" value="PHOSPHOPANTETHEINE ADENYLYLTRANSFERASE"/>
    <property type="match status" value="1"/>
</dbReference>
<dbReference type="GO" id="GO:0016779">
    <property type="term" value="F:nucleotidyltransferase activity"/>
    <property type="evidence" value="ECO:0007669"/>
    <property type="project" value="UniProtKB-KW"/>
</dbReference>
<gene>
    <name evidence="6" type="ORF">SAMN05216551_102472</name>
</gene>
<dbReference type="InterPro" id="IPR000086">
    <property type="entry name" value="NUDIX_hydrolase_dom"/>
</dbReference>
<dbReference type="Pfam" id="PF00293">
    <property type="entry name" value="NUDIX"/>
    <property type="match status" value="1"/>
</dbReference>
<evidence type="ECO:0000256" key="4">
    <source>
        <dbReference type="ARBA" id="ARBA00022801"/>
    </source>
</evidence>
<comment type="cofactor">
    <cofactor evidence="1">
        <name>Mg(2+)</name>
        <dbReference type="ChEBI" id="CHEBI:18420"/>
    </cofactor>
</comment>
<evidence type="ECO:0000313" key="7">
    <source>
        <dbReference type="Proteomes" id="UP000243719"/>
    </source>
</evidence>
<dbReference type="CDD" id="cd18873">
    <property type="entry name" value="NUDIX_NadM_like"/>
    <property type="match status" value="1"/>
</dbReference>
<dbReference type="Gene3D" id="3.90.79.10">
    <property type="entry name" value="Nucleoside Triphosphate Pyrophosphohydrolase"/>
    <property type="match status" value="1"/>
</dbReference>
<dbReference type="GO" id="GO:0016787">
    <property type="term" value="F:hydrolase activity"/>
    <property type="evidence" value="ECO:0007669"/>
    <property type="project" value="UniProtKB-KW"/>
</dbReference>
<dbReference type="AlphaFoldDB" id="A0A1H2PLH6"/>
<reference evidence="7" key="1">
    <citation type="submission" date="2016-09" db="EMBL/GenBank/DDBJ databases">
        <authorList>
            <person name="Varghese N."/>
            <person name="Submissions S."/>
        </authorList>
    </citation>
    <scope>NUCLEOTIDE SEQUENCE [LARGE SCALE GENOMIC DNA]</scope>
    <source>
        <strain evidence="7">JS23</strain>
    </source>
</reference>
<dbReference type="Gene3D" id="3.40.50.620">
    <property type="entry name" value="HUPs"/>
    <property type="match status" value="1"/>
</dbReference>
<keyword evidence="4 6" id="KW-0378">Hydrolase</keyword>
<dbReference type="PANTHER" id="PTHR21342:SF0">
    <property type="entry name" value="BIFUNCTIONAL NMN ADENYLYLTRANSFERASE_NUDIX HYDROLASE"/>
    <property type="match status" value="1"/>
</dbReference>
<keyword evidence="3 6" id="KW-0548">Nucleotidyltransferase</keyword>
<dbReference type="InterPro" id="IPR020084">
    <property type="entry name" value="NUDIX_hydrolase_CS"/>
</dbReference>
<dbReference type="InterPro" id="IPR014729">
    <property type="entry name" value="Rossmann-like_a/b/a_fold"/>
</dbReference>
<proteinExistence type="predicted"/>
<keyword evidence="2 6" id="KW-0808">Transferase</keyword>
<evidence type="ECO:0000256" key="2">
    <source>
        <dbReference type="ARBA" id="ARBA00022679"/>
    </source>
</evidence>
<keyword evidence="7" id="KW-1185">Reference proteome</keyword>
<dbReference type="PROSITE" id="PS51462">
    <property type="entry name" value="NUDIX"/>
    <property type="match status" value="1"/>
</dbReference>
<dbReference type="Pfam" id="PF01467">
    <property type="entry name" value="CTP_transf_like"/>
    <property type="match status" value="1"/>
</dbReference>
<dbReference type="NCBIfam" id="TIGR00125">
    <property type="entry name" value="cyt_tran_rel"/>
    <property type="match status" value="1"/>
</dbReference>
<dbReference type="OrthoDB" id="542521at2"/>
<name>A0A1H2PLH6_9BURK</name>
<sequence>MSQSPTRYDALVFIGRFQPLHRGHLDVLRRALDLSSQVFVLVGSANRPRTIKDPFSFDERRQMIESVLDASERARVRIEPVQDSIYNDGDWLRRVQDAVSRSCAAADTRADDSTRRHRIGLIGHEKDDSSQYLRMFPQWERVEVPATEDISATEIREQFFAERNNSFVTWAVSAPVNEWLHAFRGTAPFAQLKAEAEFIAGYRKAWAAAPYPVTFVTVDAVVVHSGHILLVRRRSEPGRGLWALPGGFLGQDERLETGCIRELREETGLKLPEPVIRGSLRDRQVFDHPDRSLRGRTITHAFLFSFAVGELPRIKGGDDADKARWVPLNTFAQMRDVMYEDHFDIAYHFLGKL</sequence>
<dbReference type="InterPro" id="IPR004821">
    <property type="entry name" value="Cyt_trans-like"/>
</dbReference>
<organism evidence="6 7">
    <name type="scientific">Chitinasiproducens palmae</name>
    <dbReference type="NCBI Taxonomy" id="1770053"/>
    <lineage>
        <taxon>Bacteria</taxon>
        <taxon>Pseudomonadati</taxon>
        <taxon>Pseudomonadota</taxon>
        <taxon>Betaproteobacteria</taxon>
        <taxon>Burkholderiales</taxon>
        <taxon>Burkholderiaceae</taxon>
        <taxon>Chitinasiproducens</taxon>
    </lineage>
</organism>
<accession>A0A1H2PLH6</accession>
<feature type="domain" description="Nudix hydrolase" evidence="5">
    <location>
        <begin position="213"/>
        <end position="349"/>
    </location>
</feature>
<dbReference type="SUPFAM" id="SSF55811">
    <property type="entry name" value="Nudix"/>
    <property type="match status" value="1"/>
</dbReference>
<dbReference type="SUPFAM" id="SSF52374">
    <property type="entry name" value="Nucleotidylyl transferase"/>
    <property type="match status" value="1"/>
</dbReference>
<dbReference type="NCBIfam" id="NF003788">
    <property type="entry name" value="PRK05379.1-5"/>
    <property type="match status" value="1"/>
</dbReference>
<dbReference type="STRING" id="1770053.SAMN05216551_102472"/>
<dbReference type="PROSITE" id="PS00893">
    <property type="entry name" value="NUDIX_BOX"/>
    <property type="match status" value="1"/>
</dbReference>
<evidence type="ECO:0000256" key="1">
    <source>
        <dbReference type="ARBA" id="ARBA00001946"/>
    </source>
</evidence>
<evidence type="ECO:0000259" key="5">
    <source>
        <dbReference type="PROSITE" id="PS51462"/>
    </source>
</evidence>
<dbReference type="Proteomes" id="UP000243719">
    <property type="component" value="Unassembled WGS sequence"/>
</dbReference>
<dbReference type="EMBL" id="FNLO01000002">
    <property type="protein sequence ID" value="SDV47315.1"/>
    <property type="molecule type" value="Genomic_DNA"/>
</dbReference>
<evidence type="ECO:0000313" key="6">
    <source>
        <dbReference type="EMBL" id="SDV47315.1"/>
    </source>
</evidence>
<evidence type="ECO:0000256" key="3">
    <source>
        <dbReference type="ARBA" id="ARBA00022695"/>
    </source>
</evidence>
<dbReference type="InterPro" id="IPR015797">
    <property type="entry name" value="NUDIX_hydrolase-like_dom_sf"/>
</dbReference>
<dbReference type="NCBIfam" id="NF003787">
    <property type="entry name" value="PRK05379.1-4"/>
    <property type="match status" value="1"/>
</dbReference>
<protein>
    <submittedName>
        <fullName evidence="6">Bifunctional NMN adenylyltransferase/nudix hydrolase</fullName>
    </submittedName>
</protein>
<dbReference type="NCBIfam" id="NF003786">
    <property type="entry name" value="PRK05379.1-2"/>
    <property type="match status" value="1"/>
</dbReference>
<dbReference type="RefSeq" id="WP_091905813.1">
    <property type="nucleotide sequence ID" value="NZ_FNLO01000002.1"/>
</dbReference>